<evidence type="ECO:0000313" key="2">
    <source>
        <dbReference type="Proteomes" id="UP000660680"/>
    </source>
</evidence>
<sequence>MVESWGETGSVKATVWVDGWQMQCCGEPFVVGSRVVWSVTEPDSEWLAVVAGPALAAGVTHAEEHHSDGQRDLDSLEGVVVAIRAVHYRAAPDPYGDPRQLHPVAGSAKIVTVEEATGWDEVEDLSFAGYLVDLGER</sequence>
<evidence type="ECO:0000313" key="1">
    <source>
        <dbReference type="EMBL" id="GGS29204.1"/>
    </source>
</evidence>
<gene>
    <name evidence="1" type="ORF">GCM10010171_23070</name>
</gene>
<dbReference type="InterPro" id="IPR046485">
    <property type="entry name" value="DUF6578"/>
</dbReference>
<dbReference type="Proteomes" id="UP000660680">
    <property type="component" value="Unassembled WGS sequence"/>
</dbReference>
<proteinExistence type="predicted"/>
<reference evidence="1" key="1">
    <citation type="journal article" date="2014" name="Int. J. Syst. Evol. Microbiol.">
        <title>Complete genome sequence of Corynebacterium casei LMG S-19264T (=DSM 44701T), isolated from a smear-ripened cheese.</title>
        <authorList>
            <consortium name="US DOE Joint Genome Institute (JGI-PGF)"/>
            <person name="Walter F."/>
            <person name="Albersmeier A."/>
            <person name="Kalinowski J."/>
            <person name="Ruckert C."/>
        </authorList>
    </citation>
    <scope>NUCLEOTIDE SEQUENCE</scope>
    <source>
        <strain evidence="1">JCM 3276</strain>
    </source>
</reference>
<accession>A0A918GCY4</accession>
<dbReference type="RefSeq" id="WP_189210414.1">
    <property type="nucleotide sequence ID" value="NZ_BMRB01000002.1"/>
</dbReference>
<dbReference type="AlphaFoldDB" id="A0A918GCY4"/>
<name>A0A918GCY4_9PSEU</name>
<reference evidence="1" key="2">
    <citation type="submission" date="2020-09" db="EMBL/GenBank/DDBJ databases">
        <authorList>
            <person name="Sun Q."/>
            <person name="Ohkuma M."/>
        </authorList>
    </citation>
    <scope>NUCLEOTIDE SEQUENCE</scope>
    <source>
        <strain evidence="1">JCM 3276</strain>
    </source>
</reference>
<dbReference type="Pfam" id="PF20218">
    <property type="entry name" value="DUF6578"/>
    <property type="match status" value="1"/>
</dbReference>
<organism evidence="1 2">
    <name type="scientific">Actinokineospora fastidiosa</name>
    <dbReference type="NCBI Taxonomy" id="1816"/>
    <lineage>
        <taxon>Bacteria</taxon>
        <taxon>Bacillati</taxon>
        <taxon>Actinomycetota</taxon>
        <taxon>Actinomycetes</taxon>
        <taxon>Pseudonocardiales</taxon>
        <taxon>Pseudonocardiaceae</taxon>
        <taxon>Actinokineospora</taxon>
    </lineage>
</organism>
<dbReference type="EMBL" id="BMRB01000002">
    <property type="protein sequence ID" value="GGS29204.1"/>
    <property type="molecule type" value="Genomic_DNA"/>
</dbReference>
<protein>
    <submittedName>
        <fullName evidence="1">Uncharacterized protein</fullName>
    </submittedName>
</protein>
<keyword evidence="2" id="KW-1185">Reference proteome</keyword>
<comment type="caution">
    <text evidence="1">The sequence shown here is derived from an EMBL/GenBank/DDBJ whole genome shotgun (WGS) entry which is preliminary data.</text>
</comment>